<gene>
    <name evidence="1" type="ORF">RFI_37124</name>
</gene>
<comment type="caution">
    <text evidence="1">The sequence shown here is derived from an EMBL/GenBank/DDBJ whole genome shotgun (WGS) entry which is preliminary data.</text>
</comment>
<organism evidence="1 2">
    <name type="scientific">Reticulomyxa filosa</name>
    <dbReference type="NCBI Taxonomy" id="46433"/>
    <lineage>
        <taxon>Eukaryota</taxon>
        <taxon>Sar</taxon>
        <taxon>Rhizaria</taxon>
        <taxon>Retaria</taxon>
        <taxon>Foraminifera</taxon>
        <taxon>Monothalamids</taxon>
        <taxon>Reticulomyxidae</taxon>
        <taxon>Reticulomyxa</taxon>
    </lineage>
</organism>
<dbReference type="Proteomes" id="UP000023152">
    <property type="component" value="Unassembled WGS sequence"/>
</dbReference>
<reference evidence="1 2" key="1">
    <citation type="journal article" date="2013" name="Curr. Biol.">
        <title>The Genome of the Foraminiferan Reticulomyxa filosa.</title>
        <authorList>
            <person name="Glockner G."/>
            <person name="Hulsmann N."/>
            <person name="Schleicher M."/>
            <person name="Noegel A.A."/>
            <person name="Eichinger L."/>
            <person name="Gallinger C."/>
            <person name="Pawlowski J."/>
            <person name="Sierra R."/>
            <person name="Euteneuer U."/>
            <person name="Pillet L."/>
            <person name="Moustafa A."/>
            <person name="Platzer M."/>
            <person name="Groth M."/>
            <person name="Szafranski K."/>
            <person name="Schliwa M."/>
        </authorList>
    </citation>
    <scope>NUCLEOTIDE SEQUENCE [LARGE SCALE GENOMIC DNA]</scope>
</reference>
<protein>
    <submittedName>
        <fullName evidence="1">Uncharacterized protein</fullName>
    </submittedName>
</protein>
<feature type="non-terminal residue" evidence="1">
    <location>
        <position position="1"/>
    </location>
</feature>
<keyword evidence="2" id="KW-1185">Reference proteome</keyword>
<dbReference type="AlphaFoldDB" id="X6LE96"/>
<evidence type="ECO:0000313" key="1">
    <source>
        <dbReference type="EMBL" id="ETO00323.1"/>
    </source>
</evidence>
<name>X6LE96_RETFI</name>
<proteinExistence type="predicted"/>
<evidence type="ECO:0000313" key="2">
    <source>
        <dbReference type="Proteomes" id="UP000023152"/>
    </source>
</evidence>
<dbReference type="EMBL" id="ASPP01041351">
    <property type="protein sequence ID" value="ETO00323.1"/>
    <property type="molecule type" value="Genomic_DNA"/>
</dbReference>
<sequence length="219" mass="25175">TTARPDLVLSLKPADSGELREIFLVIDYKILSELAQFRYSTTQKENTWNASIQKLTAKGEEILTKKEEKQFKKKTPNDKKADELIEGHKNNILPWSRYTKASLKKQCSKDNIDTTEMTIKQMQDKIGELKPKINTTYINFVDLIYCMNTLLFPVLTSQNVSEEIAWLMQILDFAKTCGRNEIVLRVNDAVMKQKSGDNDGNDSGNGNYKQIFSFIKIFF</sequence>
<accession>X6LE96</accession>